<dbReference type="Gene3D" id="3.20.20.80">
    <property type="entry name" value="Glycosidases"/>
    <property type="match status" value="1"/>
</dbReference>
<keyword evidence="5 10" id="KW-0328">Glycosyltransferase</keyword>
<evidence type="ECO:0000256" key="5">
    <source>
        <dbReference type="ARBA" id="ARBA00022676"/>
    </source>
</evidence>
<sequence length="582" mass="68094">MKRASGLLLPIASLPSRYGIGCFSREAYDFVDWLKEAGQSYWQILPLSPTSYGDSPYQSFSSFAGNPYFIDLETLVKEGMLTEEECEACDFGDDPNRIDYGKIYEQRFSLLHLAYERSNIAKNPEFISFTQENADWLEDYALFMAVKLRFEGAAWDEWAEDIRKRWSNALDYYRRECYFDIEFYKYLQFQFHVQWTKLKEYANENGIQFIGDIPIYVAFDSADAWANPEMFQFDEDYRPTAVAGCPPDAFSATGQLWGNPLYKWDYHTRTNFHWWCRRLEHCFKLYDVVRIDHFRGFDEYYSIPFGAETAINGHWEKGPGMELFRALKSRLGDKAIIAEDLGFLTDSVVQLLKDSGYPGMKVLEFAFDPREETDYLPHSYDRNCVVYTGTHDNETLVQWWKGLDAESRAFAQEYMDNADTPDERKYWDFVRLAMMSSANTCITPLQDYLGLDAEARINKPSTLGGNWEWRMDAQMLSEEMREKIYRLTRISSRLSEEKQQIEKEKLAQKKAAEEKAKLEKEKKQKARAEKPKSERNKAQEEKAKSGTEKAQEDKAKSETEKAEERKSKTVWKKQEEPVSEKA</sequence>
<dbReference type="InterPro" id="IPR003385">
    <property type="entry name" value="Glyco_hydro_77"/>
</dbReference>
<evidence type="ECO:0000256" key="1">
    <source>
        <dbReference type="ARBA" id="ARBA00000439"/>
    </source>
</evidence>
<keyword evidence="7 10" id="KW-0119">Carbohydrate metabolism</keyword>
<evidence type="ECO:0000313" key="12">
    <source>
        <dbReference type="EMBL" id="SOY27390.1"/>
    </source>
</evidence>
<reference evidence="12 13" key="1">
    <citation type="submission" date="2018-01" db="EMBL/GenBank/DDBJ databases">
        <authorList>
            <person name="Gaut B.S."/>
            <person name="Morton B.R."/>
            <person name="Clegg M.T."/>
            <person name="Duvall M.R."/>
        </authorList>
    </citation>
    <scope>NUCLEOTIDE SEQUENCE [LARGE SCALE GENOMIC DNA]</scope>
    <source>
        <strain evidence="12">GP69</strain>
    </source>
</reference>
<dbReference type="AlphaFoldDB" id="A0A2K4ZAA6"/>
<feature type="region of interest" description="Disordered" evidence="11">
    <location>
        <begin position="496"/>
        <end position="582"/>
    </location>
</feature>
<dbReference type="OrthoDB" id="9811841at2"/>
<evidence type="ECO:0000256" key="10">
    <source>
        <dbReference type="RuleBase" id="RU361207"/>
    </source>
</evidence>
<dbReference type="GO" id="GO:0005975">
    <property type="term" value="P:carbohydrate metabolic process"/>
    <property type="evidence" value="ECO:0007669"/>
    <property type="project" value="InterPro"/>
</dbReference>
<dbReference type="SUPFAM" id="SSF51445">
    <property type="entry name" value="(Trans)glycosidases"/>
    <property type="match status" value="1"/>
</dbReference>
<organism evidence="12 13">
    <name type="scientific">Acetatifactor muris</name>
    <dbReference type="NCBI Taxonomy" id="879566"/>
    <lineage>
        <taxon>Bacteria</taxon>
        <taxon>Bacillati</taxon>
        <taxon>Bacillota</taxon>
        <taxon>Clostridia</taxon>
        <taxon>Lachnospirales</taxon>
        <taxon>Lachnospiraceae</taxon>
        <taxon>Acetatifactor</taxon>
    </lineage>
</organism>
<dbReference type="EC" id="2.4.1.25" evidence="3 10"/>
<dbReference type="GO" id="GO:0004134">
    <property type="term" value="F:4-alpha-glucanotransferase activity"/>
    <property type="evidence" value="ECO:0007669"/>
    <property type="project" value="UniProtKB-EC"/>
</dbReference>
<keyword evidence="13" id="KW-1185">Reference proteome</keyword>
<dbReference type="PANTHER" id="PTHR32438:SF5">
    <property type="entry name" value="4-ALPHA-GLUCANOTRANSFERASE DPE1, CHLOROPLASTIC_AMYLOPLASTIC"/>
    <property type="match status" value="1"/>
</dbReference>
<gene>
    <name evidence="12" type="primary">malQ</name>
    <name evidence="12" type="ORF">AMURIS_00094</name>
</gene>
<dbReference type="InterPro" id="IPR017853">
    <property type="entry name" value="GH"/>
</dbReference>
<protein>
    <recommendedName>
        <fullName evidence="4 10">4-alpha-glucanotransferase</fullName>
        <ecNumber evidence="3 10">2.4.1.25</ecNumber>
    </recommendedName>
    <alternativeName>
        <fullName evidence="8 10">Amylomaltase</fullName>
    </alternativeName>
    <alternativeName>
        <fullName evidence="9 10">Disproportionating enzyme</fullName>
    </alternativeName>
</protein>
<keyword evidence="6 10" id="KW-0808">Transferase</keyword>
<name>A0A2K4ZAA6_9FIRM</name>
<comment type="similarity">
    <text evidence="2 10">Belongs to the disproportionating enzyme family.</text>
</comment>
<dbReference type="NCBIfam" id="NF011080">
    <property type="entry name" value="PRK14508.1-3"/>
    <property type="match status" value="1"/>
</dbReference>
<comment type="catalytic activity">
    <reaction evidence="1 10">
        <text>Transfers a segment of a (1-&gt;4)-alpha-D-glucan to a new position in an acceptor, which may be glucose or a (1-&gt;4)-alpha-D-glucan.</text>
        <dbReference type="EC" id="2.4.1.25"/>
    </reaction>
</comment>
<proteinExistence type="inferred from homology"/>
<evidence type="ECO:0000256" key="8">
    <source>
        <dbReference type="ARBA" id="ARBA00031423"/>
    </source>
</evidence>
<dbReference type="Proteomes" id="UP000236311">
    <property type="component" value="Unassembled WGS sequence"/>
</dbReference>
<accession>A0A2K4ZAA6</accession>
<evidence type="ECO:0000313" key="13">
    <source>
        <dbReference type="Proteomes" id="UP000236311"/>
    </source>
</evidence>
<dbReference type="PANTHER" id="PTHR32438">
    <property type="entry name" value="4-ALPHA-GLUCANOTRANSFERASE DPE1, CHLOROPLASTIC/AMYLOPLASTIC"/>
    <property type="match status" value="1"/>
</dbReference>
<evidence type="ECO:0000256" key="9">
    <source>
        <dbReference type="ARBA" id="ARBA00031501"/>
    </source>
</evidence>
<evidence type="ECO:0000256" key="11">
    <source>
        <dbReference type="SAM" id="MobiDB-lite"/>
    </source>
</evidence>
<evidence type="ECO:0000256" key="7">
    <source>
        <dbReference type="ARBA" id="ARBA00023277"/>
    </source>
</evidence>
<evidence type="ECO:0000256" key="3">
    <source>
        <dbReference type="ARBA" id="ARBA00012560"/>
    </source>
</evidence>
<evidence type="ECO:0000256" key="6">
    <source>
        <dbReference type="ARBA" id="ARBA00022679"/>
    </source>
</evidence>
<dbReference type="Pfam" id="PF02446">
    <property type="entry name" value="Glyco_hydro_77"/>
    <property type="match status" value="1"/>
</dbReference>
<evidence type="ECO:0000256" key="4">
    <source>
        <dbReference type="ARBA" id="ARBA00020295"/>
    </source>
</evidence>
<dbReference type="EMBL" id="OFSM01000001">
    <property type="protein sequence ID" value="SOY27390.1"/>
    <property type="molecule type" value="Genomic_DNA"/>
</dbReference>
<evidence type="ECO:0000256" key="2">
    <source>
        <dbReference type="ARBA" id="ARBA00005684"/>
    </source>
</evidence>
<dbReference type="NCBIfam" id="TIGR00217">
    <property type="entry name" value="malQ"/>
    <property type="match status" value="1"/>
</dbReference>